<feature type="region of interest" description="Disordered" evidence="1">
    <location>
        <begin position="36"/>
        <end position="72"/>
    </location>
</feature>
<accession>A0A918CT50</accession>
<dbReference type="EMBL" id="BMML01000011">
    <property type="protein sequence ID" value="GGN20186.1"/>
    <property type="molecule type" value="Genomic_DNA"/>
</dbReference>
<evidence type="ECO:0000256" key="1">
    <source>
        <dbReference type="SAM" id="MobiDB-lite"/>
    </source>
</evidence>
<keyword evidence="3" id="KW-1185">Reference proteome</keyword>
<name>A0A918CT50_9ACTN</name>
<evidence type="ECO:0000313" key="3">
    <source>
        <dbReference type="Proteomes" id="UP000653411"/>
    </source>
</evidence>
<proteinExistence type="predicted"/>
<reference evidence="2" key="2">
    <citation type="submission" date="2020-09" db="EMBL/GenBank/DDBJ databases">
        <authorList>
            <person name="Sun Q."/>
            <person name="Zhou Y."/>
        </authorList>
    </citation>
    <scope>NUCLEOTIDE SEQUENCE</scope>
    <source>
        <strain evidence="2">CGMCC 4.7110</strain>
    </source>
</reference>
<reference evidence="2" key="1">
    <citation type="journal article" date="2014" name="Int. J. Syst. Evol. Microbiol.">
        <title>Complete genome sequence of Corynebacterium casei LMG S-19264T (=DSM 44701T), isolated from a smear-ripened cheese.</title>
        <authorList>
            <consortium name="US DOE Joint Genome Institute (JGI-PGF)"/>
            <person name="Walter F."/>
            <person name="Albersmeier A."/>
            <person name="Kalinowski J."/>
            <person name="Ruckert C."/>
        </authorList>
    </citation>
    <scope>NUCLEOTIDE SEQUENCE</scope>
    <source>
        <strain evidence="2">CGMCC 4.7110</strain>
    </source>
</reference>
<feature type="compositionally biased region" description="Basic and acidic residues" evidence="1">
    <location>
        <begin position="38"/>
        <end position="56"/>
    </location>
</feature>
<dbReference type="Proteomes" id="UP000653411">
    <property type="component" value="Unassembled WGS sequence"/>
</dbReference>
<feature type="compositionally biased region" description="Low complexity" evidence="1">
    <location>
        <begin position="102"/>
        <end position="114"/>
    </location>
</feature>
<feature type="region of interest" description="Disordered" evidence="1">
    <location>
        <begin position="102"/>
        <end position="125"/>
    </location>
</feature>
<evidence type="ECO:0008006" key="4">
    <source>
        <dbReference type="Google" id="ProtNLM"/>
    </source>
</evidence>
<protein>
    <recommendedName>
        <fullName evidence="4">Transposase</fullName>
    </recommendedName>
</protein>
<evidence type="ECO:0000313" key="2">
    <source>
        <dbReference type="EMBL" id="GGN20186.1"/>
    </source>
</evidence>
<dbReference type="AlphaFoldDB" id="A0A918CT50"/>
<comment type="caution">
    <text evidence="2">The sequence shown here is derived from an EMBL/GenBank/DDBJ whole genome shotgun (WGS) entry which is preliminary data.</text>
</comment>
<organism evidence="2 3">
    <name type="scientific">Streptomyces fuscichromogenes</name>
    <dbReference type="NCBI Taxonomy" id="1324013"/>
    <lineage>
        <taxon>Bacteria</taxon>
        <taxon>Bacillati</taxon>
        <taxon>Actinomycetota</taxon>
        <taxon>Actinomycetes</taxon>
        <taxon>Kitasatosporales</taxon>
        <taxon>Streptomycetaceae</taxon>
        <taxon>Streptomyces</taxon>
    </lineage>
</organism>
<feature type="compositionally biased region" description="Polar residues" evidence="1">
    <location>
        <begin position="115"/>
        <end position="125"/>
    </location>
</feature>
<sequence length="125" mass="13130">MFTPALQTIQAHADAAGQIDRLVQIDSTIVRAHQHAAIGREKRGGQRSKEPDDHALGRLRPGPTANVHPVYDGKDRPLAILLTPASTTTVSAHIGHFFRSGFPAAARSGPAAGPTRSSQTAGLSP</sequence>
<gene>
    <name evidence="2" type="ORF">GCM10011578_050520</name>
</gene>